<dbReference type="Gene3D" id="3.30.1330.230">
    <property type="match status" value="1"/>
</dbReference>
<dbReference type="InterPro" id="IPR003776">
    <property type="entry name" value="YcaO-like_dom"/>
</dbReference>
<comment type="caution">
    <text evidence="2">The sequence shown here is derived from an EMBL/GenBank/DDBJ whole genome shotgun (WGS) entry which is preliminary data.</text>
</comment>
<dbReference type="EMBL" id="JACDUR010000002">
    <property type="protein sequence ID" value="MBA2891121.1"/>
    <property type="molecule type" value="Genomic_DNA"/>
</dbReference>
<dbReference type="GO" id="GO:0016740">
    <property type="term" value="F:transferase activity"/>
    <property type="evidence" value="ECO:0007669"/>
    <property type="project" value="UniProtKB-KW"/>
</dbReference>
<keyword evidence="2" id="KW-0808">Transferase</keyword>
<dbReference type="PANTHER" id="PTHR37809">
    <property type="entry name" value="RIBOSOMAL PROTEIN S12 METHYLTHIOTRANSFERASE ACCESSORY FACTOR YCAO"/>
    <property type="match status" value="1"/>
</dbReference>
<gene>
    <name evidence="2" type="ORF">HNR30_002462</name>
</gene>
<keyword evidence="2" id="KW-0689">Ribosomal protein</keyword>
<dbReference type="PROSITE" id="PS51664">
    <property type="entry name" value="YCAO"/>
    <property type="match status" value="1"/>
</dbReference>
<dbReference type="GO" id="GO:0005840">
    <property type="term" value="C:ribosome"/>
    <property type="evidence" value="ECO:0007669"/>
    <property type="project" value="UniProtKB-KW"/>
</dbReference>
<organism evidence="2 3">
    <name type="scientific">Nonomuraea soli</name>
    <dbReference type="NCBI Taxonomy" id="1032476"/>
    <lineage>
        <taxon>Bacteria</taxon>
        <taxon>Bacillati</taxon>
        <taxon>Actinomycetota</taxon>
        <taxon>Actinomycetes</taxon>
        <taxon>Streptosporangiales</taxon>
        <taxon>Streptosporangiaceae</taxon>
        <taxon>Nonomuraea</taxon>
    </lineage>
</organism>
<sequence>MGVRARRERAVSTDAALEVIERVLADAGLTATFVSSGSERYPVHRCSLLDGRGELVAESLGKGAGRQSRASALFEAWQHLLHDRGQAGLPEDPRVRVLPIKRVVDQEALRGERMLARLADDFAQVNVACLPLSPLRGTGELWFPAFARSPACRDHPVPGDDLRVYAPYLRYAYDNGTATGLDRDEAVLHALLEVVERDCLSHALLRWYLDDGSPLRAVPRDGLPPDLRQLFDEVGERLGAPPLVVEITSDLGVPAFCALPSRPGGDPGVLGSGASLSAAYAVERALTELAQSAFNMGLGVDLTLEARLASLRDWPLLERCARVDPGPLLERLRFEASCEVEVAPERPVAGQVELLLDVLEAEGMRAWWFEWGPARAQCPVLTVVVPGMDHFSMVHSAVPVLPTGRAFTLLS</sequence>
<keyword evidence="3" id="KW-1185">Reference proteome</keyword>
<name>A0A7W0CHC1_9ACTN</name>
<proteinExistence type="predicted"/>
<dbReference type="AlphaFoldDB" id="A0A7W0CHC1"/>
<evidence type="ECO:0000313" key="2">
    <source>
        <dbReference type="EMBL" id="MBA2891121.1"/>
    </source>
</evidence>
<accession>A0A7W0CHC1</accession>
<dbReference type="Pfam" id="PF02624">
    <property type="entry name" value="YcaO"/>
    <property type="match status" value="1"/>
</dbReference>
<protein>
    <submittedName>
        <fullName evidence="2">Ribosomal protein S12 methylthiotransferase accessory factor</fullName>
    </submittedName>
</protein>
<dbReference type="PANTHER" id="PTHR37809:SF1">
    <property type="entry name" value="RIBOSOMAL PROTEIN S12 METHYLTHIOTRANSFERASE ACCESSORY FACTOR YCAO"/>
    <property type="match status" value="1"/>
</dbReference>
<reference evidence="2 3" key="1">
    <citation type="submission" date="2020-07" db="EMBL/GenBank/DDBJ databases">
        <title>Genomic Encyclopedia of Type Strains, Phase IV (KMG-IV): sequencing the most valuable type-strain genomes for metagenomic binning, comparative biology and taxonomic classification.</title>
        <authorList>
            <person name="Goeker M."/>
        </authorList>
    </citation>
    <scope>NUCLEOTIDE SEQUENCE [LARGE SCALE GENOMIC DNA]</scope>
    <source>
        <strain evidence="2 3">DSM 45533</strain>
    </source>
</reference>
<dbReference type="RefSeq" id="WP_181609871.1">
    <property type="nucleotide sequence ID" value="NZ_BAABAM010000012.1"/>
</dbReference>
<keyword evidence="2" id="KW-0687">Ribonucleoprotein</keyword>
<dbReference type="Proteomes" id="UP000530928">
    <property type="component" value="Unassembled WGS sequence"/>
</dbReference>
<evidence type="ECO:0000259" key="1">
    <source>
        <dbReference type="PROSITE" id="PS51664"/>
    </source>
</evidence>
<feature type="domain" description="YcaO" evidence="1">
    <location>
        <begin position="59"/>
        <end position="411"/>
    </location>
</feature>
<evidence type="ECO:0000313" key="3">
    <source>
        <dbReference type="Proteomes" id="UP000530928"/>
    </source>
</evidence>